<proteinExistence type="predicted"/>
<reference evidence="1 2" key="1">
    <citation type="submission" date="2019-01" db="EMBL/GenBank/DDBJ databases">
        <title>Draft genome sequence of Psathyrella aberdarensis IHI B618.</title>
        <authorList>
            <person name="Buettner E."/>
            <person name="Kellner H."/>
        </authorList>
    </citation>
    <scope>NUCLEOTIDE SEQUENCE [LARGE SCALE GENOMIC DNA]</scope>
    <source>
        <strain evidence="1 2">IHI B618</strain>
    </source>
</reference>
<comment type="caution">
    <text evidence="1">The sequence shown here is derived from an EMBL/GenBank/DDBJ whole genome shotgun (WGS) entry which is preliminary data.</text>
</comment>
<protein>
    <recommendedName>
        <fullName evidence="3">Ricin B lectin domain-containing protein</fullName>
    </recommendedName>
</protein>
<gene>
    <name evidence="1" type="ORF">EST38_g8363</name>
</gene>
<keyword evidence="2" id="KW-1185">Reference proteome</keyword>
<organism evidence="1 2">
    <name type="scientific">Candolleomyces aberdarensis</name>
    <dbReference type="NCBI Taxonomy" id="2316362"/>
    <lineage>
        <taxon>Eukaryota</taxon>
        <taxon>Fungi</taxon>
        <taxon>Dikarya</taxon>
        <taxon>Basidiomycota</taxon>
        <taxon>Agaricomycotina</taxon>
        <taxon>Agaricomycetes</taxon>
        <taxon>Agaricomycetidae</taxon>
        <taxon>Agaricales</taxon>
        <taxon>Agaricineae</taxon>
        <taxon>Psathyrellaceae</taxon>
        <taxon>Candolleomyces</taxon>
    </lineage>
</organism>
<evidence type="ECO:0008006" key="3">
    <source>
        <dbReference type="Google" id="ProtNLM"/>
    </source>
</evidence>
<dbReference type="SUPFAM" id="SSF50370">
    <property type="entry name" value="Ricin B-like lectins"/>
    <property type="match status" value="1"/>
</dbReference>
<sequence>MASVQITTGVQYTISTPYHDGGYLQFPNQTTSGYATLGSYVEDVSQQWTFEPSDTNVSAFAIANWELKTYASNTDSLLSSSTEPQLWYLTPVDEEFHTYSIHIYHLNILGGFIYDHRHPDDFIDDH</sequence>
<dbReference type="AlphaFoldDB" id="A0A4Q2DF03"/>
<dbReference type="Proteomes" id="UP000290288">
    <property type="component" value="Unassembled WGS sequence"/>
</dbReference>
<dbReference type="EMBL" id="SDEE01000336">
    <property type="protein sequence ID" value="RXW17486.1"/>
    <property type="molecule type" value="Genomic_DNA"/>
</dbReference>
<dbReference type="OrthoDB" id="3033621at2759"/>
<name>A0A4Q2DF03_9AGAR</name>
<evidence type="ECO:0000313" key="2">
    <source>
        <dbReference type="Proteomes" id="UP000290288"/>
    </source>
</evidence>
<evidence type="ECO:0000313" key="1">
    <source>
        <dbReference type="EMBL" id="RXW17486.1"/>
    </source>
</evidence>
<accession>A0A4Q2DF03</accession>
<dbReference type="InterPro" id="IPR035992">
    <property type="entry name" value="Ricin_B-like_lectins"/>
</dbReference>